<gene>
    <name evidence="1" type="ORF">TNCT_220011</name>
</gene>
<organism evidence="1 2">
    <name type="scientific">Trichonephila clavata</name>
    <name type="common">Joro spider</name>
    <name type="synonym">Nephila clavata</name>
    <dbReference type="NCBI Taxonomy" id="2740835"/>
    <lineage>
        <taxon>Eukaryota</taxon>
        <taxon>Metazoa</taxon>
        <taxon>Ecdysozoa</taxon>
        <taxon>Arthropoda</taxon>
        <taxon>Chelicerata</taxon>
        <taxon>Arachnida</taxon>
        <taxon>Araneae</taxon>
        <taxon>Araneomorphae</taxon>
        <taxon>Entelegynae</taxon>
        <taxon>Araneoidea</taxon>
        <taxon>Nephilidae</taxon>
        <taxon>Trichonephila</taxon>
    </lineage>
</organism>
<name>A0A8X6F8Q0_TRICU</name>
<keyword evidence="2" id="KW-1185">Reference proteome</keyword>
<dbReference type="EMBL" id="BMAO01031112">
    <property type="protein sequence ID" value="GFQ72479.1"/>
    <property type="molecule type" value="Genomic_DNA"/>
</dbReference>
<comment type="caution">
    <text evidence="1">The sequence shown here is derived from an EMBL/GenBank/DDBJ whole genome shotgun (WGS) entry which is preliminary data.</text>
</comment>
<dbReference type="Proteomes" id="UP000887116">
    <property type="component" value="Unassembled WGS sequence"/>
</dbReference>
<sequence>MATGIGLNWLPYSPYRNTWTFLWSCNKDIVCSDNSQNYCRTENSHSGIHQCSDTSRVMQNFAIRLRHITSSDGRHIEHVITQAQMSVHVE</sequence>
<proteinExistence type="predicted"/>
<accession>A0A8X6F8Q0</accession>
<protein>
    <submittedName>
        <fullName evidence="1">Uncharacterized protein</fullName>
    </submittedName>
</protein>
<dbReference type="OrthoDB" id="8122262at2759"/>
<evidence type="ECO:0000313" key="1">
    <source>
        <dbReference type="EMBL" id="GFQ72479.1"/>
    </source>
</evidence>
<evidence type="ECO:0000313" key="2">
    <source>
        <dbReference type="Proteomes" id="UP000887116"/>
    </source>
</evidence>
<dbReference type="AlphaFoldDB" id="A0A8X6F8Q0"/>
<reference evidence="1" key="1">
    <citation type="submission" date="2020-07" db="EMBL/GenBank/DDBJ databases">
        <title>Multicomponent nature underlies the extraordinary mechanical properties of spider dragline silk.</title>
        <authorList>
            <person name="Kono N."/>
            <person name="Nakamura H."/>
            <person name="Mori M."/>
            <person name="Yoshida Y."/>
            <person name="Ohtoshi R."/>
            <person name="Malay A.D."/>
            <person name="Moran D.A.P."/>
            <person name="Tomita M."/>
            <person name="Numata K."/>
            <person name="Arakawa K."/>
        </authorList>
    </citation>
    <scope>NUCLEOTIDE SEQUENCE</scope>
</reference>